<comment type="caution">
    <text evidence="1">The sequence shown here is derived from an EMBL/GenBank/DDBJ whole genome shotgun (WGS) entry which is preliminary data.</text>
</comment>
<accession>A0A7W4K1T1</accession>
<evidence type="ECO:0000313" key="2">
    <source>
        <dbReference type="Proteomes" id="UP000530320"/>
    </source>
</evidence>
<gene>
    <name evidence="1" type="ORF">HLH44_14325</name>
</gene>
<organism evidence="1 2">
    <name type="scientific">Gluconacetobacter dulcium</name>
    <dbReference type="NCBI Taxonomy" id="2729096"/>
    <lineage>
        <taxon>Bacteria</taxon>
        <taxon>Pseudomonadati</taxon>
        <taxon>Pseudomonadota</taxon>
        <taxon>Alphaproteobacteria</taxon>
        <taxon>Acetobacterales</taxon>
        <taxon>Acetobacteraceae</taxon>
        <taxon>Gluconacetobacter</taxon>
    </lineage>
</organism>
<dbReference type="RefSeq" id="WP_183009746.1">
    <property type="nucleotide sequence ID" value="NZ_JABEQP010000010.1"/>
</dbReference>
<reference evidence="1 2" key="1">
    <citation type="submission" date="2020-04" db="EMBL/GenBank/DDBJ databases">
        <title>Description of novel Gluconacetobacter.</title>
        <authorList>
            <person name="Sombolestani A."/>
        </authorList>
    </citation>
    <scope>NUCLEOTIDE SEQUENCE [LARGE SCALE GENOMIC DNA]</scope>
    <source>
        <strain evidence="1 2">LMG 22058</strain>
    </source>
</reference>
<dbReference type="Proteomes" id="UP000530320">
    <property type="component" value="Unassembled WGS sequence"/>
</dbReference>
<dbReference type="AlphaFoldDB" id="A0A7W4K1T1"/>
<evidence type="ECO:0000313" key="1">
    <source>
        <dbReference type="EMBL" id="MBB2198617.1"/>
    </source>
</evidence>
<sequence>MLKEFSDELECVAGLSVYSIWKNINKNDNGDLITEEGITNLIDFFEFAISKNVIVEYDEKKELPIFSEDSPRVVSERIFCDIWKKNPGIPQVNPTDSDDFIAYLVYKTGWATLVHGTAIVPPQI</sequence>
<dbReference type="EMBL" id="JABEQP010000010">
    <property type="protein sequence ID" value="MBB2198617.1"/>
    <property type="molecule type" value="Genomic_DNA"/>
</dbReference>
<proteinExistence type="predicted"/>
<protein>
    <submittedName>
        <fullName evidence="1">Uncharacterized protein</fullName>
    </submittedName>
</protein>
<name>A0A7W4K1T1_9PROT</name>